<dbReference type="RefSeq" id="WP_377113955.1">
    <property type="nucleotide sequence ID" value="NZ_JBHTHZ010000005.1"/>
</dbReference>
<name>A0ABW3ART2_9SPHI</name>
<organism evidence="1 2">
    <name type="scientific">Mucilaginibacter litoreus</name>
    <dbReference type="NCBI Taxonomy" id="1048221"/>
    <lineage>
        <taxon>Bacteria</taxon>
        <taxon>Pseudomonadati</taxon>
        <taxon>Bacteroidota</taxon>
        <taxon>Sphingobacteriia</taxon>
        <taxon>Sphingobacteriales</taxon>
        <taxon>Sphingobacteriaceae</taxon>
        <taxon>Mucilaginibacter</taxon>
    </lineage>
</organism>
<comment type="caution">
    <text evidence="1">The sequence shown here is derived from an EMBL/GenBank/DDBJ whole genome shotgun (WGS) entry which is preliminary data.</text>
</comment>
<accession>A0ABW3ART2</accession>
<reference evidence="2" key="1">
    <citation type="journal article" date="2019" name="Int. J. Syst. Evol. Microbiol.">
        <title>The Global Catalogue of Microorganisms (GCM) 10K type strain sequencing project: providing services to taxonomists for standard genome sequencing and annotation.</title>
        <authorList>
            <consortium name="The Broad Institute Genomics Platform"/>
            <consortium name="The Broad Institute Genome Sequencing Center for Infectious Disease"/>
            <person name="Wu L."/>
            <person name="Ma J."/>
        </authorList>
    </citation>
    <scope>NUCLEOTIDE SEQUENCE [LARGE SCALE GENOMIC DNA]</scope>
    <source>
        <strain evidence="2">CCUG 61484</strain>
    </source>
</reference>
<keyword evidence="2" id="KW-1185">Reference proteome</keyword>
<protein>
    <submittedName>
        <fullName evidence="1">Uncharacterized protein</fullName>
    </submittedName>
</protein>
<evidence type="ECO:0000313" key="2">
    <source>
        <dbReference type="Proteomes" id="UP001597010"/>
    </source>
</evidence>
<dbReference type="Proteomes" id="UP001597010">
    <property type="component" value="Unassembled WGS sequence"/>
</dbReference>
<gene>
    <name evidence="1" type="ORF">ACFQZX_08890</name>
</gene>
<evidence type="ECO:0000313" key="1">
    <source>
        <dbReference type="EMBL" id="MFD0793732.1"/>
    </source>
</evidence>
<sequence>MPVKRLYDHLPVHGHLNLQAHKTRVNIISRVSTDTATFEGV</sequence>
<dbReference type="EMBL" id="JBHTHZ010000005">
    <property type="protein sequence ID" value="MFD0793732.1"/>
    <property type="molecule type" value="Genomic_DNA"/>
</dbReference>
<proteinExistence type="predicted"/>